<dbReference type="InterPro" id="IPR041118">
    <property type="entry name" value="Rx_N"/>
</dbReference>
<keyword evidence="3" id="KW-0611">Plant defense</keyword>
<dbReference type="AlphaFoldDB" id="A0A2N9H2N7"/>
<evidence type="ECO:0000313" key="7">
    <source>
        <dbReference type="EMBL" id="SPD06135.1"/>
    </source>
</evidence>
<dbReference type="InterPro" id="IPR036388">
    <property type="entry name" value="WH-like_DNA-bd_sf"/>
</dbReference>
<dbReference type="InterPro" id="IPR027417">
    <property type="entry name" value="P-loop_NTPase"/>
</dbReference>
<dbReference type="PANTHER" id="PTHR23155:SF1185">
    <property type="entry name" value="DISEASE RESISTANCE RPP8-LIKE PROTEIN 3-RELATED"/>
    <property type="match status" value="1"/>
</dbReference>
<evidence type="ECO:0000256" key="2">
    <source>
        <dbReference type="ARBA" id="ARBA00022741"/>
    </source>
</evidence>
<dbReference type="GO" id="GO:0098542">
    <property type="term" value="P:defense response to other organism"/>
    <property type="evidence" value="ECO:0007669"/>
    <property type="project" value="TreeGrafter"/>
</dbReference>
<dbReference type="PANTHER" id="PTHR23155">
    <property type="entry name" value="DISEASE RESISTANCE PROTEIN RP"/>
    <property type="match status" value="1"/>
</dbReference>
<keyword evidence="2" id="KW-0547">Nucleotide-binding</keyword>
<organism evidence="7">
    <name type="scientific">Fagus sylvatica</name>
    <name type="common">Beechnut</name>
    <dbReference type="NCBI Taxonomy" id="28930"/>
    <lineage>
        <taxon>Eukaryota</taxon>
        <taxon>Viridiplantae</taxon>
        <taxon>Streptophyta</taxon>
        <taxon>Embryophyta</taxon>
        <taxon>Tracheophyta</taxon>
        <taxon>Spermatophyta</taxon>
        <taxon>Magnoliopsida</taxon>
        <taxon>eudicotyledons</taxon>
        <taxon>Gunneridae</taxon>
        <taxon>Pentapetalae</taxon>
        <taxon>rosids</taxon>
        <taxon>fabids</taxon>
        <taxon>Fagales</taxon>
        <taxon>Fagaceae</taxon>
        <taxon>Fagus</taxon>
    </lineage>
</organism>
<dbReference type="EMBL" id="OIVN01002750">
    <property type="protein sequence ID" value="SPD06135.1"/>
    <property type="molecule type" value="Genomic_DNA"/>
</dbReference>
<dbReference type="Gene3D" id="1.20.5.4130">
    <property type="match status" value="1"/>
</dbReference>
<accession>A0A2N9H2N7</accession>
<evidence type="ECO:0000256" key="1">
    <source>
        <dbReference type="ARBA" id="ARBA00022737"/>
    </source>
</evidence>
<dbReference type="Gene3D" id="1.10.10.10">
    <property type="entry name" value="Winged helix-like DNA-binding domain superfamily/Winged helix DNA-binding domain"/>
    <property type="match status" value="1"/>
</dbReference>
<dbReference type="GO" id="GO:0043531">
    <property type="term" value="F:ADP binding"/>
    <property type="evidence" value="ECO:0007669"/>
    <property type="project" value="InterPro"/>
</dbReference>
<keyword evidence="1" id="KW-0677">Repeat</keyword>
<dbReference type="InterPro" id="IPR038005">
    <property type="entry name" value="RX-like_CC"/>
</dbReference>
<protein>
    <recommendedName>
        <fullName evidence="8">AAA+ ATPase domain-containing protein</fullName>
    </recommendedName>
</protein>
<evidence type="ECO:0000259" key="4">
    <source>
        <dbReference type="Pfam" id="PF00931"/>
    </source>
</evidence>
<dbReference type="Gene3D" id="3.40.50.300">
    <property type="entry name" value="P-loop containing nucleotide triphosphate hydrolases"/>
    <property type="match status" value="1"/>
</dbReference>
<evidence type="ECO:0000259" key="6">
    <source>
        <dbReference type="Pfam" id="PF23559"/>
    </source>
</evidence>
<proteinExistence type="predicted"/>
<reference evidence="7" key="1">
    <citation type="submission" date="2018-02" db="EMBL/GenBank/DDBJ databases">
        <authorList>
            <person name="Cohen D.B."/>
            <person name="Kent A.D."/>
        </authorList>
    </citation>
    <scope>NUCLEOTIDE SEQUENCE</scope>
</reference>
<evidence type="ECO:0000256" key="3">
    <source>
        <dbReference type="ARBA" id="ARBA00022821"/>
    </source>
</evidence>
<dbReference type="Pfam" id="PF23559">
    <property type="entry name" value="WHD_DRP"/>
    <property type="match status" value="1"/>
</dbReference>
<dbReference type="Pfam" id="PF00931">
    <property type="entry name" value="NB-ARC"/>
    <property type="match status" value="1"/>
</dbReference>
<feature type="domain" description="Disease resistance protein winged helix" evidence="6">
    <location>
        <begin position="434"/>
        <end position="508"/>
    </location>
</feature>
<dbReference type="CDD" id="cd14798">
    <property type="entry name" value="RX-CC_like"/>
    <property type="match status" value="1"/>
</dbReference>
<evidence type="ECO:0000259" key="5">
    <source>
        <dbReference type="Pfam" id="PF18052"/>
    </source>
</evidence>
<dbReference type="FunFam" id="1.10.10.10:FF:000322">
    <property type="entry name" value="Probable disease resistance protein At1g63360"/>
    <property type="match status" value="1"/>
</dbReference>
<dbReference type="InterPro" id="IPR002182">
    <property type="entry name" value="NB-ARC"/>
</dbReference>
<dbReference type="FunFam" id="1.10.8.430:FF:000003">
    <property type="entry name" value="Probable disease resistance protein At5g66910"/>
    <property type="match status" value="1"/>
</dbReference>
<dbReference type="InterPro" id="IPR042197">
    <property type="entry name" value="Apaf_helical"/>
</dbReference>
<dbReference type="Gene3D" id="1.10.8.430">
    <property type="entry name" value="Helical domain of apoptotic protease-activating factors"/>
    <property type="match status" value="1"/>
</dbReference>
<dbReference type="Pfam" id="PF18052">
    <property type="entry name" value="Rx_N"/>
    <property type="match status" value="1"/>
</dbReference>
<feature type="domain" description="NB-ARC" evidence="4">
    <location>
        <begin position="170"/>
        <end position="342"/>
    </location>
</feature>
<feature type="domain" description="Disease resistance N-terminal" evidence="5">
    <location>
        <begin position="5"/>
        <end position="87"/>
    </location>
</feature>
<dbReference type="FunFam" id="3.40.50.300:FF:001091">
    <property type="entry name" value="Probable disease resistance protein At1g61300"/>
    <property type="match status" value="1"/>
</dbReference>
<dbReference type="SUPFAM" id="SSF52540">
    <property type="entry name" value="P-loop containing nucleoside triphosphate hydrolases"/>
    <property type="match status" value="1"/>
</dbReference>
<dbReference type="InterPro" id="IPR044974">
    <property type="entry name" value="Disease_R_plants"/>
</dbReference>
<gene>
    <name evidence="7" type="ORF">FSB_LOCUS34017</name>
</gene>
<dbReference type="InterPro" id="IPR058922">
    <property type="entry name" value="WHD_DRP"/>
</dbReference>
<dbReference type="PRINTS" id="PR00364">
    <property type="entry name" value="DISEASERSIST"/>
</dbReference>
<evidence type="ECO:0008006" key="8">
    <source>
        <dbReference type="Google" id="ProtNLM"/>
    </source>
</evidence>
<sequence length="644" mass="73959">MAESVVSGVVERIGNLLIQEANFLSGVSDQVELLQTELKLMQCFLKDADARQEESETVRQWVSEIREVAYDADDIIGTYAQTVASRKGGGIKKVLKRYACVLDEGTTVHKVGSEIAKIMTKISNLTTRLQTYGIRASLIEGSGPSALNERQREQRQTYSHLEHDVVGLGDDLNKLMAFLLKKEEGNRVASICGMGGLGKTTLAKMVYNHDKVKQHFDCRAWVFISQQCQRRNVWEGILFSLLSPSEKERDGIRKKRDEEIVDQLFQVLKEKKCLVILDDIWNAEHWDILCKAFPVKDTTGSKILLTTRNRDVALHADPRGFLHNLQFLNDQKSWELLEKIAISWREDSIIKTNMEWLGNEMLKYCGGLPLAITVLGGLLAAKHTQEEWDDVHRHVKSYLNVQEGLQFNKDKVLALSYNELPCHLKPCFLYLGHFPEDFEISTKELVRMWMAEGFIQKIQHERGREDTMEDVGERYLQELVQRCMVLVGKISSLGRIKTCRIHDLMRDFCVSKAQAENFLQITNIRSMEESEAHIGKIRRLAINVESDDDYLKVKGIKFNEHPYLRAFEGKNMVCSERGFPQLQSLVLSELSDLEEWRVEEGAMPSLCRLQIESCKFFEEDSRWIEVRHNPPGIGDQRHAKDIQR</sequence>
<name>A0A2N9H2N7_FAGSY</name>